<accession>A0A1J4T9H0</accession>
<proteinExistence type="inferred from homology"/>
<protein>
    <recommendedName>
        <fullName evidence="5">Damage-inducible protein J</fullName>
    </recommendedName>
</protein>
<organism evidence="3 4">
    <name type="scientific">Candidatus Falkowbacteria bacterium CG1_02_41_21</name>
    <dbReference type="NCBI Taxonomy" id="1805147"/>
    <lineage>
        <taxon>Bacteria</taxon>
        <taxon>Candidatus Falkowiibacteriota</taxon>
    </lineage>
</organism>
<dbReference type="NCBIfam" id="TIGR02384">
    <property type="entry name" value="RelB_DinJ"/>
    <property type="match status" value="1"/>
</dbReference>
<dbReference type="GO" id="GO:0006351">
    <property type="term" value="P:DNA-templated transcription"/>
    <property type="evidence" value="ECO:0007669"/>
    <property type="project" value="TreeGrafter"/>
</dbReference>
<evidence type="ECO:0000256" key="1">
    <source>
        <dbReference type="ARBA" id="ARBA00010562"/>
    </source>
</evidence>
<dbReference type="PANTHER" id="PTHR38781">
    <property type="entry name" value="ANTITOXIN DINJ-RELATED"/>
    <property type="match status" value="1"/>
</dbReference>
<evidence type="ECO:0000313" key="4">
    <source>
        <dbReference type="Proteomes" id="UP000182860"/>
    </source>
</evidence>
<dbReference type="Pfam" id="PF04221">
    <property type="entry name" value="RelB"/>
    <property type="match status" value="1"/>
</dbReference>
<dbReference type="Gene3D" id="1.10.1220.10">
    <property type="entry name" value="Met repressor-like"/>
    <property type="match status" value="1"/>
</dbReference>
<keyword evidence="2" id="KW-1277">Toxin-antitoxin system</keyword>
<dbReference type="Proteomes" id="UP000182860">
    <property type="component" value="Unassembled WGS sequence"/>
</dbReference>
<name>A0A1J4T9H0_9BACT</name>
<dbReference type="InterPro" id="IPR013321">
    <property type="entry name" value="Arc_rbn_hlx_hlx"/>
</dbReference>
<comment type="caution">
    <text evidence="3">The sequence shown here is derived from an EMBL/GenBank/DDBJ whole genome shotgun (WGS) entry which is preliminary data.</text>
</comment>
<dbReference type="PANTHER" id="PTHR38781:SF1">
    <property type="entry name" value="ANTITOXIN DINJ-RELATED"/>
    <property type="match status" value="1"/>
</dbReference>
<gene>
    <name evidence="3" type="ORF">AUJ35_02645</name>
</gene>
<dbReference type="GO" id="GO:0006355">
    <property type="term" value="P:regulation of DNA-templated transcription"/>
    <property type="evidence" value="ECO:0007669"/>
    <property type="project" value="InterPro"/>
</dbReference>
<dbReference type="InterPro" id="IPR007337">
    <property type="entry name" value="RelB/DinJ"/>
</dbReference>
<evidence type="ECO:0008006" key="5">
    <source>
        <dbReference type="Google" id="ProtNLM"/>
    </source>
</evidence>
<comment type="similarity">
    <text evidence="1">Belongs to the RelB/DinJ antitoxin family.</text>
</comment>
<sequence length="94" mass="10605">MIIKNNEQIQIRIDSKTKNEAKKILDGLGMDMSSAIKIFFRQIINTKNFPCELRDENGLTLQHAEVLRQSVVSAKNSAKSFNKGSALIREALKD</sequence>
<evidence type="ECO:0000313" key="3">
    <source>
        <dbReference type="EMBL" id="OIO07142.1"/>
    </source>
</evidence>
<dbReference type="EMBL" id="MNUV01000049">
    <property type="protein sequence ID" value="OIO07142.1"/>
    <property type="molecule type" value="Genomic_DNA"/>
</dbReference>
<reference evidence="3 4" key="1">
    <citation type="journal article" date="2016" name="Environ. Microbiol.">
        <title>Genomic resolution of a cold subsurface aquifer community provides metabolic insights for novel microbes adapted to high CO concentrations.</title>
        <authorList>
            <person name="Probst A.J."/>
            <person name="Castelle C.J."/>
            <person name="Singh A."/>
            <person name="Brown C.T."/>
            <person name="Anantharaman K."/>
            <person name="Sharon I."/>
            <person name="Hug L.A."/>
            <person name="Burstein D."/>
            <person name="Emerson J.B."/>
            <person name="Thomas B.C."/>
            <person name="Banfield J.F."/>
        </authorList>
    </citation>
    <scope>NUCLEOTIDE SEQUENCE [LARGE SCALE GENOMIC DNA]</scope>
    <source>
        <strain evidence="3">CG1_02_41_21</strain>
    </source>
</reference>
<dbReference type="AlphaFoldDB" id="A0A1J4T9H0"/>
<evidence type="ECO:0000256" key="2">
    <source>
        <dbReference type="ARBA" id="ARBA00022649"/>
    </source>
</evidence>